<gene>
    <name evidence="1" type="ORF">K8V85_09485</name>
</gene>
<evidence type="ECO:0000313" key="1">
    <source>
        <dbReference type="EMBL" id="HJF68528.1"/>
    </source>
</evidence>
<reference evidence="1" key="2">
    <citation type="submission" date="2021-09" db="EMBL/GenBank/DDBJ databases">
        <authorList>
            <person name="Gilroy R."/>
        </authorList>
    </citation>
    <scope>NUCLEOTIDE SEQUENCE</scope>
    <source>
        <strain evidence="1">CHK149-3286</strain>
    </source>
</reference>
<protein>
    <submittedName>
        <fullName evidence="1">Uncharacterized protein</fullName>
    </submittedName>
</protein>
<accession>A0A921KXZ5</accession>
<proteinExistence type="predicted"/>
<comment type="caution">
    <text evidence="1">The sequence shown here is derived from an EMBL/GenBank/DDBJ whole genome shotgun (WGS) entry which is preliminary data.</text>
</comment>
<organism evidence="1 2">
    <name type="scientific">Staphylococcus kloosii</name>
    <dbReference type="NCBI Taxonomy" id="29384"/>
    <lineage>
        <taxon>Bacteria</taxon>
        <taxon>Bacillati</taxon>
        <taxon>Bacillota</taxon>
        <taxon>Bacilli</taxon>
        <taxon>Bacillales</taxon>
        <taxon>Staphylococcaceae</taxon>
        <taxon>Staphylococcus</taxon>
    </lineage>
</organism>
<name>A0A921KXZ5_9STAP</name>
<evidence type="ECO:0000313" key="2">
    <source>
        <dbReference type="Proteomes" id="UP000706163"/>
    </source>
</evidence>
<dbReference type="Proteomes" id="UP000706163">
    <property type="component" value="Unassembled WGS sequence"/>
</dbReference>
<sequence>MEQIINYLIDRDIKYRDNQEVIRFEIDDITFKVTEGYGNMFSIEAQNTIDERTYAIMGGIASEKRCLKDIKYLEEELKCDTD</sequence>
<reference evidence="1" key="1">
    <citation type="journal article" date="2021" name="PeerJ">
        <title>Extensive microbial diversity within the chicken gut microbiome revealed by metagenomics and culture.</title>
        <authorList>
            <person name="Gilroy R."/>
            <person name="Ravi A."/>
            <person name="Getino M."/>
            <person name="Pursley I."/>
            <person name="Horton D.L."/>
            <person name="Alikhan N.F."/>
            <person name="Baker D."/>
            <person name="Gharbi K."/>
            <person name="Hall N."/>
            <person name="Watson M."/>
            <person name="Adriaenssens E.M."/>
            <person name="Foster-Nyarko E."/>
            <person name="Jarju S."/>
            <person name="Secka A."/>
            <person name="Antonio M."/>
            <person name="Oren A."/>
            <person name="Chaudhuri R.R."/>
            <person name="La Ragione R."/>
            <person name="Hildebrand F."/>
            <person name="Pallen M.J."/>
        </authorList>
    </citation>
    <scope>NUCLEOTIDE SEQUENCE</scope>
    <source>
        <strain evidence="1">CHK149-3286</strain>
    </source>
</reference>
<dbReference type="EMBL" id="DYVT01000110">
    <property type="protein sequence ID" value="HJF68528.1"/>
    <property type="molecule type" value="Genomic_DNA"/>
</dbReference>
<dbReference type="AlphaFoldDB" id="A0A921KXZ5"/>
<dbReference type="RefSeq" id="WP_278675850.1">
    <property type="nucleotide sequence ID" value="NZ_DYVT01000110.1"/>
</dbReference>